<protein>
    <recommendedName>
        <fullName evidence="2">Factor of DNA methylation 1-5/IDN2 domain-containing protein</fullName>
    </recommendedName>
</protein>
<sequence>MAGLLVKNNMRNNALQMASEEQRKADENVLRLVEEQQRAKEEAPKKVLELERNLNEKQKLEIELEELKGKLEVMKHMGGDDDAAIQQKMNQMNEQLQDKKDNLDGLEELNQQLLAKERQSNDELQDARKVLIAYVIKEDDDLLSGLKEEWGDGAVTTAMKDNLEYNASGGYICCFRAMELQRK</sequence>
<organism evidence="3 4">
    <name type="scientific">Buddleja alternifolia</name>
    <dbReference type="NCBI Taxonomy" id="168488"/>
    <lineage>
        <taxon>Eukaryota</taxon>
        <taxon>Viridiplantae</taxon>
        <taxon>Streptophyta</taxon>
        <taxon>Embryophyta</taxon>
        <taxon>Tracheophyta</taxon>
        <taxon>Spermatophyta</taxon>
        <taxon>Magnoliopsida</taxon>
        <taxon>eudicotyledons</taxon>
        <taxon>Gunneridae</taxon>
        <taxon>Pentapetalae</taxon>
        <taxon>asterids</taxon>
        <taxon>lamiids</taxon>
        <taxon>Lamiales</taxon>
        <taxon>Scrophulariaceae</taxon>
        <taxon>Buddlejeae</taxon>
        <taxon>Buddleja</taxon>
    </lineage>
</organism>
<accession>A0AAV6XH31</accession>
<evidence type="ECO:0000259" key="2">
    <source>
        <dbReference type="Pfam" id="PF03469"/>
    </source>
</evidence>
<comment type="caution">
    <text evidence="3">The sequence shown here is derived from an EMBL/GenBank/DDBJ whole genome shotgun (WGS) entry which is preliminary data.</text>
</comment>
<dbReference type="PANTHER" id="PTHR21596">
    <property type="entry name" value="RIBONUCLEASE P SUBUNIT P38"/>
    <property type="match status" value="1"/>
</dbReference>
<evidence type="ECO:0000256" key="1">
    <source>
        <dbReference type="SAM" id="Coils"/>
    </source>
</evidence>
<dbReference type="InterPro" id="IPR045177">
    <property type="entry name" value="FDM1-5/IDN2"/>
</dbReference>
<feature type="domain" description="Factor of DNA methylation 1-5/IDN2" evidence="2">
    <location>
        <begin position="134"/>
        <end position="172"/>
    </location>
</feature>
<feature type="coiled-coil region" evidence="1">
    <location>
        <begin position="15"/>
        <end position="130"/>
    </location>
</feature>
<dbReference type="Pfam" id="PF03469">
    <property type="entry name" value="XH"/>
    <property type="match status" value="1"/>
</dbReference>
<reference evidence="3" key="1">
    <citation type="submission" date="2019-10" db="EMBL/GenBank/DDBJ databases">
        <authorList>
            <person name="Zhang R."/>
            <person name="Pan Y."/>
            <person name="Wang J."/>
            <person name="Ma R."/>
            <person name="Yu S."/>
        </authorList>
    </citation>
    <scope>NUCLEOTIDE SEQUENCE</scope>
    <source>
        <strain evidence="3">LA-IB0</strain>
        <tissue evidence="3">Leaf</tissue>
    </source>
</reference>
<gene>
    <name evidence="3" type="ORF">BUALT_Bualt07G0120000</name>
</gene>
<dbReference type="EMBL" id="WHWC01000007">
    <property type="protein sequence ID" value="KAG8379732.1"/>
    <property type="molecule type" value="Genomic_DNA"/>
</dbReference>
<dbReference type="AlphaFoldDB" id="A0AAV6XH31"/>
<dbReference type="Proteomes" id="UP000826271">
    <property type="component" value="Unassembled WGS sequence"/>
</dbReference>
<evidence type="ECO:0000313" key="4">
    <source>
        <dbReference type="Proteomes" id="UP000826271"/>
    </source>
</evidence>
<keyword evidence="1" id="KW-0175">Coiled coil</keyword>
<evidence type="ECO:0000313" key="3">
    <source>
        <dbReference type="EMBL" id="KAG8379732.1"/>
    </source>
</evidence>
<dbReference type="InterPro" id="IPR005379">
    <property type="entry name" value="FDM1-5/IDN2_XH"/>
</dbReference>
<dbReference type="GO" id="GO:0080188">
    <property type="term" value="P:gene silencing by siRNA-directed DNA methylation"/>
    <property type="evidence" value="ECO:0007669"/>
    <property type="project" value="InterPro"/>
</dbReference>
<dbReference type="PANTHER" id="PTHR21596:SF3">
    <property type="entry name" value="FACTOR OF DNA METHYLATION 1-RELATED"/>
    <property type="match status" value="1"/>
</dbReference>
<proteinExistence type="predicted"/>
<name>A0AAV6XH31_9LAMI</name>
<keyword evidence="4" id="KW-1185">Reference proteome</keyword>